<organism evidence="4 5">
    <name type="scientific">Fluviicola chungangensis</name>
    <dbReference type="NCBI Taxonomy" id="2597671"/>
    <lineage>
        <taxon>Bacteria</taxon>
        <taxon>Pseudomonadati</taxon>
        <taxon>Bacteroidota</taxon>
        <taxon>Flavobacteriia</taxon>
        <taxon>Flavobacteriales</taxon>
        <taxon>Crocinitomicaceae</taxon>
        <taxon>Fluviicola</taxon>
    </lineage>
</organism>
<feature type="chain" id="PRO_5021711120" evidence="2">
    <location>
        <begin position="20"/>
        <end position="749"/>
    </location>
</feature>
<keyword evidence="1 2" id="KW-0732">Signal</keyword>
<dbReference type="OrthoDB" id="9805017at2"/>
<dbReference type="InterPro" id="IPR025667">
    <property type="entry name" value="SprB_repeat"/>
</dbReference>
<dbReference type="Gene3D" id="2.60.40.740">
    <property type="match status" value="2"/>
</dbReference>
<dbReference type="Pfam" id="PF18962">
    <property type="entry name" value="Por_Secre_tail"/>
    <property type="match status" value="1"/>
</dbReference>
<dbReference type="NCBIfam" id="TIGR04183">
    <property type="entry name" value="Por_Secre_tail"/>
    <property type="match status" value="1"/>
</dbReference>
<protein>
    <submittedName>
        <fullName evidence="4">T9SS type A sorting domain-containing protein</fullName>
    </submittedName>
</protein>
<evidence type="ECO:0000256" key="2">
    <source>
        <dbReference type="SAM" id="SignalP"/>
    </source>
</evidence>
<proteinExistence type="predicted"/>
<evidence type="ECO:0000313" key="4">
    <source>
        <dbReference type="EMBL" id="TSJ46312.1"/>
    </source>
</evidence>
<gene>
    <name evidence="4" type="ORF">FO442_03920</name>
</gene>
<feature type="signal peptide" evidence="2">
    <location>
        <begin position="1"/>
        <end position="19"/>
    </location>
</feature>
<accession>A0A556N299</accession>
<feature type="domain" description="Secretion system C-terminal sorting" evidence="3">
    <location>
        <begin position="677"/>
        <end position="748"/>
    </location>
</feature>
<dbReference type="RefSeq" id="WP_144331849.1">
    <property type="nucleotide sequence ID" value="NZ_VLPL01000002.1"/>
</dbReference>
<reference evidence="4 5" key="1">
    <citation type="submission" date="2019-07" db="EMBL/GenBank/DDBJ databases">
        <authorList>
            <person name="Huq M.A."/>
        </authorList>
    </citation>
    <scope>NUCLEOTIDE SEQUENCE [LARGE SCALE GENOMIC DNA]</scope>
    <source>
        <strain evidence="4 5">MAH-3</strain>
    </source>
</reference>
<evidence type="ECO:0000256" key="1">
    <source>
        <dbReference type="ARBA" id="ARBA00022729"/>
    </source>
</evidence>
<comment type="caution">
    <text evidence="4">The sequence shown here is derived from an EMBL/GenBank/DDBJ whole genome shotgun (WGS) entry which is preliminary data.</text>
</comment>
<sequence length="749" mass="79002">MKHLYLLLIVLTNSCLVTAQTISTIHTSGSGQCDGIATFYDSAYFSGCTWNWYEDDTITIIATGGQTVSNLCAGDYFLVLDSTGFTQIVSFTVNDSCPNITFSTSLTDCTPGNCDAVVQTFAFGGTAPYLFTIGGGSQTSASTFSNLCAGTYLVTCTDAMNCTASFTATVSDTSLSTISPNLTIVNDMNMSCVGSAQVAPTGSGGPYNYLWSTGETTGFVNMLCVGNYWVTVYTGTDTVTVNFTITDDCTGFTGITSYTPTSGPGICDGTVTFTPYGGVAPYTYNWNSGATTQSISNICIGNYTVYCTDAMGCVTNNLFVTVTYTPPPFSINLTTEGDLTGNCMGNASAAPTGSPGPYSYLWSTGETTSVIGNLCVGNYSVMVWDSADTVTANFTITNPCVNFTASFSETGTINGNCIGSSTITATGGAAPYEYSWDGGTSFNAASIILNLCPGNYDIVCRDQNGCEITEIITITDSINILSANLTSADDLTNNCSGSASVTPSGGVAPYTIAWSTGETTNSISTLCAGIYSVSVWDSGSDSATVNFVIADSSSTYNNNPYPNGAINDTLYTDLVTNCVIDYNTIDSASLYQAVYNPSNQSLYVTWAVYSPTDTVYISDTLALIGNPGYYTLTITVYCPNKSGNDFFKIEQVVYFDGMAIHFSTLGVDEHALDIISVYPNPFGNAISVDNKDGAIRSLKLVDLNGRVLSEMSSVNSGMVKLDQLETISSGTYLLILSGENSSKTYKVIK</sequence>
<keyword evidence="5" id="KW-1185">Reference proteome</keyword>
<evidence type="ECO:0000259" key="3">
    <source>
        <dbReference type="Pfam" id="PF18962"/>
    </source>
</evidence>
<evidence type="ECO:0000313" key="5">
    <source>
        <dbReference type="Proteomes" id="UP000316008"/>
    </source>
</evidence>
<name>A0A556N299_9FLAO</name>
<dbReference type="Pfam" id="PF13573">
    <property type="entry name" value="SprB"/>
    <property type="match status" value="4"/>
</dbReference>
<dbReference type="AlphaFoldDB" id="A0A556N299"/>
<dbReference type="EMBL" id="VLPL01000002">
    <property type="protein sequence ID" value="TSJ46312.1"/>
    <property type="molecule type" value="Genomic_DNA"/>
</dbReference>
<dbReference type="Proteomes" id="UP000316008">
    <property type="component" value="Unassembled WGS sequence"/>
</dbReference>
<dbReference type="InterPro" id="IPR026444">
    <property type="entry name" value="Secre_tail"/>
</dbReference>